<evidence type="ECO:0000256" key="5">
    <source>
        <dbReference type="SAM" id="Phobius"/>
    </source>
</evidence>
<evidence type="ECO:0000256" key="4">
    <source>
        <dbReference type="ARBA" id="ARBA00023136"/>
    </source>
</evidence>
<organism evidence="6 7">
    <name type="scientific">Stichopus japonicus</name>
    <name type="common">Sea cucumber</name>
    <dbReference type="NCBI Taxonomy" id="307972"/>
    <lineage>
        <taxon>Eukaryota</taxon>
        <taxon>Metazoa</taxon>
        <taxon>Echinodermata</taxon>
        <taxon>Eleutherozoa</taxon>
        <taxon>Echinozoa</taxon>
        <taxon>Holothuroidea</taxon>
        <taxon>Aspidochirotacea</taxon>
        <taxon>Aspidochirotida</taxon>
        <taxon>Stichopodidae</taxon>
        <taxon>Apostichopus</taxon>
    </lineage>
</organism>
<dbReference type="GO" id="GO:0045055">
    <property type="term" value="P:regulated exocytosis"/>
    <property type="evidence" value="ECO:0007669"/>
    <property type="project" value="TreeGrafter"/>
</dbReference>
<dbReference type="SUPFAM" id="SSF161084">
    <property type="entry name" value="MAPEG domain-like"/>
    <property type="match status" value="1"/>
</dbReference>
<reference evidence="6 7" key="1">
    <citation type="journal article" date="2017" name="PLoS Biol.">
        <title>The sea cucumber genome provides insights into morphological evolution and visceral regeneration.</title>
        <authorList>
            <person name="Zhang X."/>
            <person name="Sun L."/>
            <person name="Yuan J."/>
            <person name="Sun Y."/>
            <person name="Gao Y."/>
            <person name="Zhang L."/>
            <person name="Li S."/>
            <person name="Dai H."/>
            <person name="Hamel J.F."/>
            <person name="Liu C."/>
            <person name="Yu Y."/>
            <person name="Liu S."/>
            <person name="Lin W."/>
            <person name="Guo K."/>
            <person name="Jin S."/>
            <person name="Xu P."/>
            <person name="Storey K.B."/>
            <person name="Huan P."/>
            <person name="Zhang T."/>
            <person name="Zhou Y."/>
            <person name="Zhang J."/>
            <person name="Lin C."/>
            <person name="Li X."/>
            <person name="Xing L."/>
            <person name="Huo D."/>
            <person name="Sun M."/>
            <person name="Wang L."/>
            <person name="Mercier A."/>
            <person name="Li F."/>
            <person name="Yang H."/>
            <person name="Xiang J."/>
        </authorList>
    </citation>
    <scope>NUCLEOTIDE SEQUENCE [LARGE SCALE GENOMIC DNA]</scope>
    <source>
        <strain evidence="6">Shaxun</strain>
        <tissue evidence="6">Muscle</tissue>
    </source>
</reference>
<dbReference type="InterPro" id="IPR001129">
    <property type="entry name" value="Membr-assoc_MAPEG"/>
</dbReference>
<dbReference type="PANTHER" id="PTHR31004">
    <property type="entry name" value="TRANSMEMBRANE PROTEIN 79"/>
    <property type="match status" value="1"/>
</dbReference>
<dbReference type="Proteomes" id="UP000230750">
    <property type="component" value="Unassembled WGS sequence"/>
</dbReference>
<keyword evidence="2 5" id="KW-0812">Transmembrane</keyword>
<dbReference type="Pfam" id="PF01124">
    <property type="entry name" value="MAPEG"/>
    <property type="match status" value="1"/>
</dbReference>
<protein>
    <submittedName>
        <fullName evidence="6">Putative transmembrane protein</fullName>
    </submittedName>
</protein>
<feature type="transmembrane region" description="Helical" evidence="5">
    <location>
        <begin position="30"/>
        <end position="47"/>
    </location>
</feature>
<dbReference type="AlphaFoldDB" id="A0A2G8KJH7"/>
<dbReference type="GO" id="GO:0005765">
    <property type="term" value="C:lysosomal membrane"/>
    <property type="evidence" value="ECO:0007669"/>
    <property type="project" value="TreeGrafter"/>
</dbReference>
<comment type="subcellular location">
    <subcellularLocation>
        <location evidence="1">Membrane</location>
    </subcellularLocation>
</comment>
<name>A0A2G8KJH7_STIJA</name>
<dbReference type="InterPro" id="IPR023352">
    <property type="entry name" value="MAPEG-like_dom_sf"/>
</dbReference>
<sequence length="210" mass="23501">MAATPTQTSRNSLATDGMTPDEVRAVVKNQAGIAVTFMLLTGVVVWMSPDMPLRHDDVISRLVFTLRCLTPVAGLCFYFILKCACYRFAIDPKKLCTDPARAVMPYVLEVNNRVLRSTVEMSVIHTILQLILCTYLDGAVCPKIIVLFSIWFVCGRVAFFVGYRNKTDPLQRGYGFSINLLTMFVQLALTILLTMWYGPLSGIRLSEHGH</sequence>
<feature type="transmembrane region" description="Helical" evidence="5">
    <location>
        <begin position="175"/>
        <end position="197"/>
    </location>
</feature>
<evidence type="ECO:0000256" key="3">
    <source>
        <dbReference type="ARBA" id="ARBA00022989"/>
    </source>
</evidence>
<feature type="transmembrane region" description="Helical" evidence="5">
    <location>
        <begin position="144"/>
        <end position="163"/>
    </location>
</feature>
<comment type="caution">
    <text evidence="6">The sequence shown here is derived from an EMBL/GenBank/DDBJ whole genome shotgun (WGS) entry which is preliminary data.</text>
</comment>
<keyword evidence="4 5" id="KW-0472">Membrane</keyword>
<evidence type="ECO:0000313" key="7">
    <source>
        <dbReference type="Proteomes" id="UP000230750"/>
    </source>
</evidence>
<dbReference type="PANTHER" id="PTHR31004:SF1">
    <property type="entry name" value="TRANSMEMBRANE PROTEIN 79"/>
    <property type="match status" value="1"/>
</dbReference>
<dbReference type="OrthoDB" id="8887147at2759"/>
<gene>
    <name evidence="6" type="ORF">BSL78_14953</name>
</gene>
<accession>A0A2G8KJH7</accession>
<evidence type="ECO:0000256" key="1">
    <source>
        <dbReference type="ARBA" id="ARBA00004370"/>
    </source>
</evidence>
<dbReference type="EMBL" id="MRZV01000537">
    <property type="protein sequence ID" value="PIK48161.1"/>
    <property type="molecule type" value="Genomic_DNA"/>
</dbReference>
<evidence type="ECO:0000313" key="6">
    <source>
        <dbReference type="EMBL" id="PIK48161.1"/>
    </source>
</evidence>
<keyword evidence="3 5" id="KW-1133">Transmembrane helix</keyword>
<keyword evidence="7" id="KW-1185">Reference proteome</keyword>
<evidence type="ECO:0000256" key="2">
    <source>
        <dbReference type="ARBA" id="ARBA00022692"/>
    </source>
</evidence>
<dbReference type="GO" id="GO:0032588">
    <property type="term" value="C:trans-Golgi network membrane"/>
    <property type="evidence" value="ECO:0007669"/>
    <property type="project" value="TreeGrafter"/>
</dbReference>
<proteinExistence type="predicted"/>
<feature type="transmembrane region" description="Helical" evidence="5">
    <location>
        <begin position="59"/>
        <end position="81"/>
    </location>
</feature>
<dbReference type="Gene3D" id="1.20.120.550">
    <property type="entry name" value="Membrane associated eicosanoid/glutathione metabolism-like domain"/>
    <property type="match status" value="1"/>
</dbReference>